<comment type="caution">
    <text evidence="2">The sequence shown here is derived from an EMBL/GenBank/DDBJ whole genome shotgun (WGS) entry which is preliminary data.</text>
</comment>
<dbReference type="SUPFAM" id="SSF53474">
    <property type="entry name" value="alpha/beta-Hydrolases"/>
    <property type="match status" value="1"/>
</dbReference>
<sequence>MTRTTSRMLDFLTEKWSIPEKIPVIGFSMGGQDAFLFSVRVPERVKVLIDICGVTDPLRLARECMKYPFRQLLTAAYGTAPEENEAPYLENSPMGHIEKIKKLPVRIFHGIPDEIIDIEYSREFFRKLKKEGADVRMKEIHEYGHSNDILAVIGKDILSILEEGRK</sequence>
<name>A0A645GPL6_9ZZZZ</name>
<dbReference type="AlphaFoldDB" id="A0A645GPL6"/>
<reference evidence="2" key="1">
    <citation type="submission" date="2019-08" db="EMBL/GenBank/DDBJ databases">
        <authorList>
            <person name="Kucharzyk K."/>
            <person name="Murdoch R.W."/>
            <person name="Higgins S."/>
            <person name="Loffler F."/>
        </authorList>
    </citation>
    <scope>NUCLEOTIDE SEQUENCE</scope>
</reference>
<dbReference type="GO" id="GO:0006508">
    <property type="term" value="P:proteolysis"/>
    <property type="evidence" value="ECO:0007669"/>
    <property type="project" value="InterPro"/>
</dbReference>
<dbReference type="Gene3D" id="3.40.50.1820">
    <property type="entry name" value="alpha/beta hydrolase"/>
    <property type="match status" value="1"/>
</dbReference>
<feature type="domain" description="Peptidase S9 prolyl oligopeptidase catalytic" evidence="1">
    <location>
        <begin position="13"/>
        <end position="146"/>
    </location>
</feature>
<organism evidence="2">
    <name type="scientific">bioreactor metagenome</name>
    <dbReference type="NCBI Taxonomy" id="1076179"/>
    <lineage>
        <taxon>unclassified sequences</taxon>
        <taxon>metagenomes</taxon>
        <taxon>ecological metagenomes</taxon>
    </lineage>
</organism>
<dbReference type="InterPro" id="IPR029058">
    <property type="entry name" value="AB_hydrolase_fold"/>
</dbReference>
<dbReference type="InterPro" id="IPR001375">
    <property type="entry name" value="Peptidase_S9_cat"/>
</dbReference>
<gene>
    <name evidence="2" type="ORF">SDC9_176296</name>
</gene>
<evidence type="ECO:0000313" key="2">
    <source>
        <dbReference type="EMBL" id="MPN28851.1"/>
    </source>
</evidence>
<proteinExistence type="predicted"/>
<protein>
    <recommendedName>
        <fullName evidence="1">Peptidase S9 prolyl oligopeptidase catalytic domain-containing protein</fullName>
    </recommendedName>
</protein>
<evidence type="ECO:0000259" key="1">
    <source>
        <dbReference type="Pfam" id="PF00326"/>
    </source>
</evidence>
<dbReference type="GO" id="GO:0008236">
    <property type="term" value="F:serine-type peptidase activity"/>
    <property type="evidence" value="ECO:0007669"/>
    <property type="project" value="InterPro"/>
</dbReference>
<accession>A0A645GPL6</accession>
<dbReference type="Pfam" id="PF00326">
    <property type="entry name" value="Peptidase_S9"/>
    <property type="match status" value="1"/>
</dbReference>
<dbReference type="EMBL" id="VSSQ01079287">
    <property type="protein sequence ID" value="MPN28851.1"/>
    <property type="molecule type" value="Genomic_DNA"/>
</dbReference>